<gene>
    <name evidence="1" type="ORF">RND71_004663</name>
</gene>
<evidence type="ECO:0000313" key="2">
    <source>
        <dbReference type="Proteomes" id="UP001291623"/>
    </source>
</evidence>
<name>A0AAE1SSM2_9SOLA</name>
<dbReference type="EMBL" id="JAVYJV010000003">
    <property type="protein sequence ID" value="KAK4373986.1"/>
    <property type="molecule type" value="Genomic_DNA"/>
</dbReference>
<accession>A0AAE1SSM2</accession>
<dbReference type="Proteomes" id="UP001291623">
    <property type="component" value="Unassembled WGS sequence"/>
</dbReference>
<sequence length="67" mass="8076">MKEEINMHIKFLTAAMEKPDAGEDMIEEVRSMLQELQQFNSLLDTRYVGFFPLYTRLFMDVSYFYPR</sequence>
<proteinExistence type="predicted"/>
<reference evidence="1" key="1">
    <citation type="submission" date="2023-12" db="EMBL/GenBank/DDBJ databases">
        <title>Genome assembly of Anisodus tanguticus.</title>
        <authorList>
            <person name="Wang Y.-J."/>
        </authorList>
    </citation>
    <scope>NUCLEOTIDE SEQUENCE</scope>
    <source>
        <strain evidence="1">KB-2021</strain>
        <tissue evidence="1">Leaf</tissue>
    </source>
</reference>
<organism evidence="1 2">
    <name type="scientific">Anisodus tanguticus</name>
    <dbReference type="NCBI Taxonomy" id="243964"/>
    <lineage>
        <taxon>Eukaryota</taxon>
        <taxon>Viridiplantae</taxon>
        <taxon>Streptophyta</taxon>
        <taxon>Embryophyta</taxon>
        <taxon>Tracheophyta</taxon>
        <taxon>Spermatophyta</taxon>
        <taxon>Magnoliopsida</taxon>
        <taxon>eudicotyledons</taxon>
        <taxon>Gunneridae</taxon>
        <taxon>Pentapetalae</taxon>
        <taxon>asterids</taxon>
        <taxon>lamiids</taxon>
        <taxon>Solanales</taxon>
        <taxon>Solanaceae</taxon>
        <taxon>Solanoideae</taxon>
        <taxon>Hyoscyameae</taxon>
        <taxon>Anisodus</taxon>
    </lineage>
</organism>
<comment type="caution">
    <text evidence="1">The sequence shown here is derived from an EMBL/GenBank/DDBJ whole genome shotgun (WGS) entry which is preliminary data.</text>
</comment>
<keyword evidence="2" id="KW-1185">Reference proteome</keyword>
<evidence type="ECO:0000313" key="1">
    <source>
        <dbReference type="EMBL" id="KAK4373986.1"/>
    </source>
</evidence>
<protein>
    <submittedName>
        <fullName evidence="1">Uncharacterized protein</fullName>
    </submittedName>
</protein>
<dbReference type="AlphaFoldDB" id="A0AAE1SSM2"/>